<evidence type="ECO:0000313" key="1">
    <source>
        <dbReference type="EMBL" id="SOZ69352.1"/>
    </source>
</evidence>
<name>A0A976G3Z8_9BURK</name>
<dbReference type="Proteomes" id="UP000256952">
    <property type="component" value="Chromosome CBM2613_b"/>
</dbReference>
<protein>
    <submittedName>
        <fullName evidence="1">Uncharacterized protein</fullName>
    </submittedName>
</protein>
<dbReference type="AlphaFoldDB" id="A0A976G3Z8"/>
<accession>A0A976G3Z8</accession>
<reference evidence="1 2" key="1">
    <citation type="submission" date="2018-01" db="EMBL/GenBank/DDBJ databases">
        <authorList>
            <person name="Clerissi C."/>
        </authorList>
    </citation>
    <scope>NUCLEOTIDE SEQUENCE [LARGE SCALE GENOMIC DNA]</scope>
    <source>
        <strain evidence="1">Cupriavidus taiwanensis STM 8556</strain>
    </source>
</reference>
<sequence>MVDLRALSIRRRLTGAKRFRFHFPMEIPGYLSGLL</sequence>
<evidence type="ECO:0000313" key="2">
    <source>
        <dbReference type="Proteomes" id="UP000256952"/>
    </source>
</evidence>
<gene>
    <name evidence="1" type="ORF">CBM2613_B140119</name>
</gene>
<dbReference type="EMBL" id="OFTH01000039">
    <property type="protein sequence ID" value="SOZ69352.1"/>
    <property type="molecule type" value="Genomic_DNA"/>
</dbReference>
<organism evidence="1 2">
    <name type="scientific">Cupriavidus taiwanensis</name>
    <dbReference type="NCBI Taxonomy" id="164546"/>
    <lineage>
        <taxon>Bacteria</taxon>
        <taxon>Pseudomonadati</taxon>
        <taxon>Pseudomonadota</taxon>
        <taxon>Betaproteobacteria</taxon>
        <taxon>Burkholderiales</taxon>
        <taxon>Burkholderiaceae</taxon>
        <taxon>Cupriavidus</taxon>
    </lineage>
</organism>
<proteinExistence type="predicted"/>
<comment type="caution">
    <text evidence="1">The sequence shown here is derived from an EMBL/GenBank/DDBJ whole genome shotgun (WGS) entry which is preliminary data.</text>
</comment>